<accession>M3ADA3</accession>
<feature type="transmembrane region" description="Helical" evidence="3">
    <location>
        <begin position="139"/>
        <end position="158"/>
    </location>
</feature>
<dbReference type="OrthoDB" id="8477685at2"/>
<dbReference type="AlphaFoldDB" id="M3ADA3"/>
<dbReference type="PATRIC" id="fig|1244869.3.peg.1692"/>
<feature type="compositionally biased region" description="Basic and acidic residues" evidence="2">
    <location>
        <begin position="737"/>
        <end position="766"/>
    </location>
</feature>
<proteinExistence type="predicted"/>
<feature type="compositionally biased region" description="Basic and acidic residues" evidence="2">
    <location>
        <begin position="619"/>
        <end position="635"/>
    </location>
</feature>
<dbReference type="STRING" id="1244869.H261_08378"/>
<dbReference type="RefSeq" id="WP_008616409.1">
    <property type="nucleotide sequence ID" value="NZ_AONQ01000017.1"/>
</dbReference>
<evidence type="ECO:0000256" key="3">
    <source>
        <dbReference type="SAM" id="Phobius"/>
    </source>
</evidence>
<dbReference type="InterPro" id="IPR012683">
    <property type="entry name" value="CHP02302_TM"/>
</dbReference>
<feature type="region of interest" description="Disordered" evidence="2">
    <location>
        <begin position="591"/>
        <end position="772"/>
    </location>
</feature>
<protein>
    <submittedName>
        <fullName evidence="4">Kinesin-like protein K39</fullName>
    </submittedName>
</protein>
<keyword evidence="5" id="KW-1185">Reference proteome</keyword>
<name>M3ADA3_9PROT</name>
<evidence type="ECO:0000313" key="4">
    <source>
        <dbReference type="EMBL" id="EME70484.1"/>
    </source>
</evidence>
<evidence type="ECO:0000256" key="2">
    <source>
        <dbReference type="SAM" id="MobiDB-lite"/>
    </source>
</evidence>
<keyword evidence="3" id="KW-0472">Membrane</keyword>
<gene>
    <name evidence="4" type="ORF">H261_08378</name>
</gene>
<reference evidence="4 5" key="1">
    <citation type="journal article" date="2014" name="Genome Announc.">
        <title>Draft Genome Sequence of Magnetospirillum sp. Strain SO-1, a Freshwater Magnetotactic Bacterium Isolated from the Ol'khovka River, Russia.</title>
        <authorList>
            <person name="Grouzdev D.S."/>
            <person name="Dziuba M.V."/>
            <person name="Sukhacheva M.S."/>
            <person name="Mardanov A.V."/>
            <person name="Beletskiy A.V."/>
            <person name="Kuznetsov B.B."/>
            <person name="Skryabin K.G."/>
        </authorList>
    </citation>
    <scope>NUCLEOTIDE SEQUENCE [LARGE SCALE GENOMIC DNA]</scope>
    <source>
        <strain evidence="4 5">SO-1</strain>
    </source>
</reference>
<feature type="transmembrane region" description="Helical" evidence="3">
    <location>
        <begin position="50"/>
        <end position="70"/>
    </location>
</feature>
<evidence type="ECO:0000256" key="1">
    <source>
        <dbReference type="SAM" id="Coils"/>
    </source>
</evidence>
<dbReference type="Pfam" id="PF13779">
    <property type="entry name" value="DUF4175"/>
    <property type="match status" value="1"/>
</dbReference>
<dbReference type="Proteomes" id="UP000011744">
    <property type="component" value="Unassembled WGS sequence"/>
</dbReference>
<keyword evidence="3" id="KW-1133">Transmembrane helix</keyword>
<comment type="caution">
    <text evidence="4">The sequence shown here is derived from an EMBL/GenBank/DDBJ whole genome shotgun (WGS) entry which is preliminary data.</text>
</comment>
<dbReference type="eggNOG" id="COG5644">
    <property type="taxonomic scope" value="Bacteria"/>
</dbReference>
<dbReference type="EMBL" id="AONQ01000017">
    <property type="protein sequence ID" value="EME70484.1"/>
    <property type="molecule type" value="Genomic_DNA"/>
</dbReference>
<feature type="compositionally biased region" description="Basic and acidic residues" evidence="2">
    <location>
        <begin position="591"/>
        <end position="603"/>
    </location>
</feature>
<keyword evidence="3" id="KW-0812">Transmembrane</keyword>
<sequence>MPALSRKLRLVRLALLWERAWPPLAAALSLLALFLALALFDAGPLLPFPLHAALAPAFALAIAVLGWRAWRVERPSADEVARRLERESAASHQPLAALSDRLAAGDETLWQAHRARMEQAARHLRPGWPDPVLPARDPLGLRFAALLLLVTAAAGGLADAPARLARAVDPYSHRPVLDSDTMEVWIVPPAHTGLDQILLKPGQGAVTVPAGSVARAVTSWRGWGGAALSAGGAGVAFGEDGRAELALTAGPSLDVRLGLRRAASWPITLRPDAPPAVAVARPPQGDERGRLTLELEASDDYGLTRIWVEVRPASGDGAPLRLDLVLPGERPRQARPLLRADLADHDWAGRPVRLTPKAEDGAGQTGEAPPVEVTLPERQFRHPLARALADWRRRLSDAPRLGPEIAGELRQILEEPQAFGGDTRVFLALSVTRHMLMRPDFERGRTRSLLWYAATRLEDGGLPAAEKALEDARARLERALADKADTARLSRLVEELEAALDQWMEAMAELGLDSSVPPDGGTPAADLSDMLDQLRGLAETGDREGLRRRLEQLSRLLAEMGPARPGQRGDPANAEAMRRLKELTSRQQELLDKSFRRAPPPDERIEDDEDTPRPRRKPTGREAAEARRMAEEQKALRQALEQLGRSMPQAPQSLAEAERSMRGAESSLGDGAWGEAADQQAEAVKRLQDGARQILERQEAARGKGSPALIPRDPFGRALNGSTFADDGRTKVPGRGETMRAREILQELRRRSGDPHRPEPERDYLKRLLKPF</sequence>
<evidence type="ECO:0000313" key="5">
    <source>
        <dbReference type="Proteomes" id="UP000011744"/>
    </source>
</evidence>
<organism evidence="4 5">
    <name type="scientific">Paramagnetospirillum caucaseum</name>
    <dbReference type="NCBI Taxonomy" id="1244869"/>
    <lineage>
        <taxon>Bacteria</taxon>
        <taxon>Pseudomonadati</taxon>
        <taxon>Pseudomonadota</taxon>
        <taxon>Alphaproteobacteria</taxon>
        <taxon>Rhodospirillales</taxon>
        <taxon>Magnetospirillaceae</taxon>
        <taxon>Paramagnetospirillum</taxon>
    </lineage>
</organism>
<feature type="compositionally biased region" description="Basic and acidic residues" evidence="2">
    <location>
        <begin position="683"/>
        <end position="702"/>
    </location>
</feature>
<keyword evidence="1" id="KW-0175">Coiled coil</keyword>
<feature type="coiled-coil region" evidence="1">
    <location>
        <begin position="462"/>
        <end position="513"/>
    </location>
</feature>